<dbReference type="FunCoup" id="E3IXI0">
    <property type="interactions" value="138"/>
</dbReference>
<evidence type="ECO:0000256" key="2">
    <source>
        <dbReference type="ARBA" id="ARBA00003648"/>
    </source>
</evidence>
<dbReference type="STRING" id="298654.FraEuI1c_0924"/>
<dbReference type="FunFam" id="3.40.50.1100:FF:000014">
    <property type="entry name" value="Threonine synthase"/>
    <property type="match status" value="1"/>
</dbReference>
<evidence type="ECO:0000256" key="9">
    <source>
        <dbReference type="ARBA" id="ARBA00022898"/>
    </source>
</evidence>
<proteinExistence type="inferred from homology"/>
<accession>E3IXI0</accession>
<feature type="modified residue" description="N6-(pyridoxal phosphate)lysine" evidence="15">
    <location>
        <position position="104"/>
    </location>
</feature>
<dbReference type="EC" id="4.2.3.1" evidence="5 12"/>
<keyword evidence="19" id="KW-1185">Reference proteome</keyword>
<keyword evidence="10 13" id="KW-0456">Lyase</keyword>
<dbReference type="InterPro" id="IPR001926">
    <property type="entry name" value="TrpB-like_PALP"/>
</dbReference>
<dbReference type="CDD" id="cd01563">
    <property type="entry name" value="Thr-synth_1"/>
    <property type="match status" value="1"/>
</dbReference>
<comment type="similarity">
    <text evidence="4 13">Belongs to the threonine synthase family.</text>
</comment>
<feature type="binding site" evidence="14">
    <location>
        <position position="359"/>
    </location>
    <ligand>
        <name>pyridoxal 5'-phosphate</name>
        <dbReference type="ChEBI" id="CHEBI:597326"/>
    </ligand>
</feature>
<comment type="cofactor">
    <cofactor evidence="1 13 14">
        <name>pyridoxal 5'-phosphate</name>
        <dbReference type="ChEBI" id="CHEBI:597326"/>
    </cofactor>
</comment>
<comment type="pathway">
    <text evidence="3 13">Amino-acid biosynthesis; L-threonine biosynthesis; L-threonine from L-aspartate: step 5/5.</text>
</comment>
<gene>
    <name evidence="18" type="ordered locus">FraEuI1c_0924</name>
</gene>
<dbReference type="HOGENOM" id="CLU_028142_0_0_11"/>
<dbReference type="PIRSF" id="PIRSF038945">
    <property type="entry name" value="Thr_synthase"/>
    <property type="match status" value="1"/>
</dbReference>
<dbReference type="InParanoid" id="E3IXI0"/>
<evidence type="ECO:0000313" key="19">
    <source>
        <dbReference type="Proteomes" id="UP000002484"/>
    </source>
</evidence>
<organism evidence="18 19">
    <name type="scientific">Pseudofrankia inefficax (strain DSM 45817 / CECT 9037 / DDB 130130 / EuI1c)</name>
    <name type="common">Frankia inefficax</name>
    <dbReference type="NCBI Taxonomy" id="298654"/>
    <lineage>
        <taxon>Bacteria</taxon>
        <taxon>Bacillati</taxon>
        <taxon>Actinomycetota</taxon>
        <taxon>Actinomycetes</taxon>
        <taxon>Frankiales</taxon>
        <taxon>Frankiaceae</taxon>
        <taxon>Pseudofrankia</taxon>
    </lineage>
</organism>
<dbReference type="GO" id="GO:0009088">
    <property type="term" value="P:threonine biosynthetic process"/>
    <property type="evidence" value="ECO:0007669"/>
    <property type="project" value="UniProtKB-UniRule"/>
</dbReference>
<evidence type="ECO:0000256" key="4">
    <source>
        <dbReference type="ARBA" id="ARBA00005517"/>
    </source>
</evidence>
<dbReference type="EMBL" id="CP002299">
    <property type="protein sequence ID" value="ADP78997.1"/>
    <property type="molecule type" value="Genomic_DNA"/>
</dbReference>
<dbReference type="KEGG" id="fri:FraEuI1c_0924"/>
<evidence type="ECO:0000256" key="5">
    <source>
        <dbReference type="ARBA" id="ARBA00013028"/>
    </source>
</evidence>
<feature type="binding site" evidence="14">
    <location>
        <position position="130"/>
    </location>
    <ligand>
        <name>pyridoxal 5'-phosphate</name>
        <dbReference type="ChEBI" id="CHEBI:597326"/>
    </ligand>
</feature>
<dbReference type="InterPro" id="IPR050214">
    <property type="entry name" value="Cys_Synth/Cystath_Beta-Synth"/>
</dbReference>
<dbReference type="Pfam" id="PF00291">
    <property type="entry name" value="PALP"/>
    <property type="match status" value="1"/>
</dbReference>
<evidence type="ECO:0000256" key="11">
    <source>
        <dbReference type="ARBA" id="ARBA00049144"/>
    </source>
</evidence>
<dbReference type="UniPathway" id="UPA00050">
    <property type="reaction ID" value="UER00065"/>
</dbReference>
<feature type="region of interest" description="Disordered" evidence="16">
    <location>
        <begin position="1"/>
        <end position="38"/>
    </location>
</feature>
<evidence type="ECO:0000256" key="7">
    <source>
        <dbReference type="ARBA" id="ARBA00022605"/>
    </source>
</evidence>
<feature type="compositionally biased region" description="Low complexity" evidence="16">
    <location>
        <begin position="1"/>
        <end position="14"/>
    </location>
</feature>
<dbReference type="PANTHER" id="PTHR10314">
    <property type="entry name" value="CYSTATHIONINE BETA-SYNTHASE"/>
    <property type="match status" value="1"/>
</dbReference>
<evidence type="ECO:0000256" key="6">
    <source>
        <dbReference type="ARBA" id="ARBA00018679"/>
    </source>
</evidence>
<dbReference type="PROSITE" id="PS00165">
    <property type="entry name" value="DEHYDRATASE_SER_THR"/>
    <property type="match status" value="1"/>
</dbReference>
<evidence type="ECO:0000259" key="17">
    <source>
        <dbReference type="Pfam" id="PF00291"/>
    </source>
</evidence>
<dbReference type="FunFam" id="3.40.50.1100:FF:000013">
    <property type="entry name" value="Threonine synthase"/>
    <property type="match status" value="1"/>
</dbReference>
<keyword evidence="8 13" id="KW-0791">Threonine biosynthesis</keyword>
<evidence type="ECO:0000256" key="12">
    <source>
        <dbReference type="NCBIfam" id="TIGR00260"/>
    </source>
</evidence>
<dbReference type="eggNOG" id="COG0498">
    <property type="taxonomic scope" value="Bacteria"/>
</dbReference>
<dbReference type="Gene3D" id="3.40.50.1100">
    <property type="match status" value="2"/>
</dbReference>
<dbReference type="Proteomes" id="UP000002484">
    <property type="component" value="Chromosome"/>
</dbReference>
<dbReference type="OrthoDB" id="9778118at2"/>
<keyword evidence="9 13" id="KW-0663">Pyridoxal phosphate</keyword>
<feature type="binding site" evidence="14">
    <location>
        <begin position="230"/>
        <end position="234"/>
    </location>
    <ligand>
        <name>pyridoxal 5'-phosphate</name>
        <dbReference type="ChEBI" id="CHEBI:597326"/>
    </ligand>
</feature>
<reference evidence="18 19" key="1">
    <citation type="submission" date="2010-10" db="EMBL/GenBank/DDBJ databases">
        <title>Complete sequence of Frankia sp. EuI1c.</title>
        <authorList>
            <consortium name="US DOE Joint Genome Institute"/>
            <person name="Lucas S."/>
            <person name="Copeland A."/>
            <person name="Lapidus A."/>
            <person name="Cheng J.-F."/>
            <person name="Bruce D."/>
            <person name="Goodwin L."/>
            <person name="Pitluck S."/>
            <person name="Chertkov O."/>
            <person name="Detter J.C."/>
            <person name="Han C."/>
            <person name="Tapia R."/>
            <person name="Land M."/>
            <person name="Hauser L."/>
            <person name="Jeffries C."/>
            <person name="Kyrpides N."/>
            <person name="Ivanova N."/>
            <person name="Mikhailova N."/>
            <person name="Beauchemin N."/>
            <person name="Sen A."/>
            <person name="Sur S.A."/>
            <person name="Gtari M."/>
            <person name="Wall L."/>
            <person name="Tisa L."/>
            <person name="Woyke T."/>
        </authorList>
    </citation>
    <scope>NUCLEOTIDE SEQUENCE [LARGE SCALE GENOMIC DNA]</scope>
    <source>
        <strain evidence="19">DSM 45817 / CECT 9037 / EuI1c</strain>
    </source>
</reference>
<protein>
    <recommendedName>
        <fullName evidence="6 12">Threonine synthase</fullName>
        <ecNumber evidence="5 12">4.2.3.1</ecNumber>
    </recommendedName>
</protein>
<dbReference type="InterPro" id="IPR000634">
    <property type="entry name" value="Ser/Thr_deHydtase_PyrdxlP-BS"/>
</dbReference>
<dbReference type="AlphaFoldDB" id="E3IXI0"/>
<evidence type="ECO:0000256" key="10">
    <source>
        <dbReference type="ARBA" id="ARBA00023239"/>
    </source>
</evidence>
<dbReference type="InterPro" id="IPR004450">
    <property type="entry name" value="Thr_synthase-like"/>
</dbReference>
<evidence type="ECO:0000256" key="1">
    <source>
        <dbReference type="ARBA" id="ARBA00001933"/>
    </source>
</evidence>
<evidence type="ECO:0000256" key="15">
    <source>
        <dbReference type="PIRSR" id="PIRSR038945-2"/>
    </source>
</evidence>
<dbReference type="SUPFAM" id="SSF53686">
    <property type="entry name" value="Tryptophan synthase beta subunit-like PLP-dependent enzymes"/>
    <property type="match status" value="1"/>
</dbReference>
<keyword evidence="7 13" id="KW-0028">Amino-acid biosynthesis</keyword>
<evidence type="ECO:0000256" key="8">
    <source>
        <dbReference type="ARBA" id="ARBA00022697"/>
    </source>
</evidence>
<evidence type="ECO:0000256" key="16">
    <source>
        <dbReference type="SAM" id="MobiDB-lite"/>
    </source>
</evidence>
<dbReference type="GO" id="GO:0004795">
    <property type="term" value="F:threonine synthase activity"/>
    <property type="evidence" value="ECO:0007669"/>
    <property type="project" value="UniProtKB-UniRule"/>
</dbReference>
<feature type="domain" description="Tryptophan synthase beta chain-like PALP" evidence="17">
    <location>
        <begin position="67"/>
        <end position="360"/>
    </location>
</feature>
<dbReference type="RefSeq" id="WP_013422118.1">
    <property type="nucleotide sequence ID" value="NC_014666.1"/>
</dbReference>
<comment type="catalytic activity">
    <reaction evidence="11 13">
        <text>O-phospho-L-homoserine + H2O = L-threonine + phosphate</text>
        <dbReference type="Rhea" id="RHEA:10840"/>
        <dbReference type="ChEBI" id="CHEBI:15377"/>
        <dbReference type="ChEBI" id="CHEBI:43474"/>
        <dbReference type="ChEBI" id="CHEBI:57590"/>
        <dbReference type="ChEBI" id="CHEBI:57926"/>
        <dbReference type="EC" id="4.2.3.1"/>
    </reaction>
</comment>
<comment type="function">
    <text evidence="2 13">Catalyzes the gamma-elimination of phosphate from L-phosphohomoserine and the beta-addition of water to produce L-threonine.</text>
</comment>
<dbReference type="GO" id="GO:0030170">
    <property type="term" value="F:pyridoxal phosphate binding"/>
    <property type="evidence" value="ECO:0007669"/>
    <property type="project" value="InterPro"/>
</dbReference>
<sequence>MTTTTTSATTTSSARPVDGHTNGSAGVDIAGASNPFVGPGRAAPRTWRGIIEEYRDRLPLPADAPVITLLEGGTPLVPAGHLSEVIGCDVHLKVEGANPTGSFKDRGMTMAISAAAGEGSKAVICASTGNTSASAAAYAARAGMICAVLVPSGKIALGKMAQALVHGSRLLQLDGSFDDCLRVARELAEAYPVTLVNSVNPLRLEGQKTASFEIVEALGAAPDIHCLPVGNAGNITAYWRGYLEADKEAGTGRPRMFGFQAAGAAPIVRGSVVTSPQTIATAIRIGNPASWDFAVDARDSSGGLIDAVNDRQILAAYRLLARTEGVFVEPSSAASVAGLLAAHEAGKIDPGQRIVCTVTGNGLKDPDWAISGAAKPETIRPTVAGAAEALGLRQ</sequence>
<dbReference type="NCBIfam" id="TIGR00260">
    <property type="entry name" value="thrC"/>
    <property type="match status" value="1"/>
</dbReference>
<evidence type="ECO:0000256" key="14">
    <source>
        <dbReference type="PIRSR" id="PIRSR038945-1"/>
    </source>
</evidence>
<evidence type="ECO:0000313" key="18">
    <source>
        <dbReference type="EMBL" id="ADP78997.1"/>
    </source>
</evidence>
<dbReference type="InterPro" id="IPR026260">
    <property type="entry name" value="Thr_Synthase_bac/arc"/>
</dbReference>
<evidence type="ECO:0000256" key="13">
    <source>
        <dbReference type="PIRNR" id="PIRNR038945"/>
    </source>
</evidence>
<evidence type="ECO:0000256" key="3">
    <source>
        <dbReference type="ARBA" id="ARBA00004979"/>
    </source>
</evidence>
<dbReference type="InterPro" id="IPR036052">
    <property type="entry name" value="TrpB-like_PALP_sf"/>
</dbReference>
<name>E3IXI0_PSEI1</name>